<feature type="compositionally biased region" description="Low complexity" evidence="1">
    <location>
        <begin position="31"/>
        <end position="64"/>
    </location>
</feature>
<sequence length="87" mass="9308">MVLHSYLYLRSSTAIGCAWRICFSKDGRLPESSVMGSTGSSLGSSSRSPSRSSLESSSLSPSGMNEIYPKARERDPMGGLVEGVRMS</sequence>
<dbReference type="AlphaFoldDB" id="A0AAN9K5E7"/>
<proteinExistence type="predicted"/>
<gene>
    <name evidence="2" type="ORF">RJT34_07521</name>
</gene>
<dbReference type="EMBL" id="JAYKXN010000002">
    <property type="protein sequence ID" value="KAK7310183.1"/>
    <property type="molecule type" value="Genomic_DNA"/>
</dbReference>
<protein>
    <submittedName>
        <fullName evidence="2">Uncharacterized protein</fullName>
    </submittedName>
</protein>
<organism evidence="2 3">
    <name type="scientific">Clitoria ternatea</name>
    <name type="common">Butterfly pea</name>
    <dbReference type="NCBI Taxonomy" id="43366"/>
    <lineage>
        <taxon>Eukaryota</taxon>
        <taxon>Viridiplantae</taxon>
        <taxon>Streptophyta</taxon>
        <taxon>Embryophyta</taxon>
        <taxon>Tracheophyta</taxon>
        <taxon>Spermatophyta</taxon>
        <taxon>Magnoliopsida</taxon>
        <taxon>eudicotyledons</taxon>
        <taxon>Gunneridae</taxon>
        <taxon>Pentapetalae</taxon>
        <taxon>rosids</taxon>
        <taxon>fabids</taxon>
        <taxon>Fabales</taxon>
        <taxon>Fabaceae</taxon>
        <taxon>Papilionoideae</taxon>
        <taxon>50 kb inversion clade</taxon>
        <taxon>NPAAA clade</taxon>
        <taxon>indigoferoid/millettioid clade</taxon>
        <taxon>Phaseoleae</taxon>
        <taxon>Clitoria</taxon>
    </lineage>
</organism>
<evidence type="ECO:0000256" key="1">
    <source>
        <dbReference type="SAM" id="MobiDB-lite"/>
    </source>
</evidence>
<dbReference type="Proteomes" id="UP001359559">
    <property type="component" value="Unassembled WGS sequence"/>
</dbReference>
<name>A0AAN9K5E7_CLITE</name>
<accession>A0AAN9K5E7</accession>
<reference evidence="2 3" key="1">
    <citation type="submission" date="2024-01" db="EMBL/GenBank/DDBJ databases">
        <title>The genomes of 5 underutilized Papilionoideae crops provide insights into root nodulation and disease resistance.</title>
        <authorList>
            <person name="Yuan L."/>
        </authorList>
    </citation>
    <scope>NUCLEOTIDE SEQUENCE [LARGE SCALE GENOMIC DNA]</scope>
    <source>
        <strain evidence="2">LY-2023</strain>
        <tissue evidence="2">Leaf</tissue>
    </source>
</reference>
<evidence type="ECO:0000313" key="2">
    <source>
        <dbReference type="EMBL" id="KAK7310183.1"/>
    </source>
</evidence>
<keyword evidence="3" id="KW-1185">Reference proteome</keyword>
<feature type="region of interest" description="Disordered" evidence="1">
    <location>
        <begin position="28"/>
        <end position="87"/>
    </location>
</feature>
<comment type="caution">
    <text evidence="2">The sequence shown here is derived from an EMBL/GenBank/DDBJ whole genome shotgun (WGS) entry which is preliminary data.</text>
</comment>
<evidence type="ECO:0000313" key="3">
    <source>
        <dbReference type="Proteomes" id="UP001359559"/>
    </source>
</evidence>